<feature type="non-terminal residue" evidence="10">
    <location>
        <position position="1"/>
    </location>
</feature>
<dbReference type="Pfam" id="PF09336">
    <property type="entry name" value="Vps4_C"/>
    <property type="match status" value="1"/>
</dbReference>
<keyword evidence="7" id="KW-0413">Isomerase</keyword>
<evidence type="ECO:0000256" key="4">
    <source>
        <dbReference type="ARBA" id="ARBA00022741"/>
    </source>
</evidence>
<proteinExistence type="inferred from homology"/>
<comment type="caution">
    <text evidence="10">The sequence shown here is derived from an EMBL/GenBank/DDBJ whole genome shotgun (WGS) entry which is preliminary data.</text>
</comment>
<evidence type="ECO:0000256" key="7">
    <source>
        <dbReference type="ARBA" id="ARBA00023235"/>
    </source>
</evidence>
<dbReference type="InterPro" id="IPR003959">
    <property type="entry name" value="ATPase_AAA_core"/>
</dbReference>
<dbReference type="Pfam" id="PF17862">
    <property type="entry name" value="AAA_lid_3"/>
    <property type="match status" value="1"/>
</dbReference>
<dbReference type="Gene3D" id="1.10.8.60">
    <property type="match status" value="1"/>
</dbReference>
<evidence type="ECO:0000256" key="3">
    <source>
        <dbReference type="ARBA" id="ARBA00022701"/>
    </source>
</evidence>
<evidence type="ECO:0000256" key="6">
    <source>
        <dbReference type="ARBA" id="ARBA00023212"/>
    </source>
</evidence>
<keyword evidence="3" id="KW-0493">Microtubule</keyword>
<evidence type="ECO:0000259" key="9">
    <source>
        <dbReference type="SMART" id="SM00382"/>
    </source>
</evidence>
<gene>
    <name evidence="10" type="ORF">L9F63_019023</name>
</gene>
<dbReference type="SUPFAM" id="SSF52540">
    <property type="entry name" value="P-loop containing nucleoside triphosphate hydrolases"/>
    <property type="match status" value="1"/>
</dbReference>
<evidence type="ECO:0000313" key="10">
    <source>
        <dbReference type="EMBL" id="KAJ9587543.1"/>
    </source>
</evidence>
<dbReference type="GO" id="GO:0051013">
    <property type="term" value="P:microtubule severing"/>
    <property type="evidence" value="ECO:0007669"/>
    <property type="project" value="InterPro"/>
</dbReference>
<dbReference type="GO" id="GO:0005874">
    <property type="term" value="C:microtubule"/>
    <property type="evidence" value="ECO:0007669"/>
    <property type="project" value="UniProtKB-KW"/>
</dbReference>
<evidence type="ECO:0000256" key="8">
    <source>
        <dbReference type="SAM" id="MobiDB-lite"/>
    </source>
</evidence>
<evidence type="ECO:0000256" key="2">
    <source>
        <dbReference type="ARBA" id="ARBA00022490"/>
    </source>
</evidence>
<reference evidence="10" key="1">
    <citation type="journal article" date="2023" name="IScience">
        <title>Live-bearing cockroach genome reveals convergent evolutionary mechanisms linked to viviparity in insects and beyond.</title>
        <authorList>
            <person name="Fouks B."/>
            <person name="Harrison M.C."/>
            <person name="Mikhailova A.A."/>
            <person name="Marchal E."/>
            <person name="English S."/>
            <person name="Carruthers M."/>
            <person name="Jennings E.C."/>
            <person name="Chiamaka E.L."/>
            <person name="Frigard R.A."/>
            <person name="Pippel M."/>
            <person name="Attardo G.M."/>
            <person name="Benoit J.B."/>
            <person name="Bornberg-Bauer E."/>
            <person name="Tobe S.S."/>
        </authorList>
    </citation>
    <scope>NUCLEOTIDE SEQUENCE</scope>
    <source>
        <strain evidence="10">Stay&amp;Tobe</strain>
    </source>
</reference>
<sequence length="509" mass="58039">NRTRVAGAEALLGNYRCGVINDIDYLKITLIQREKAKWQHVQQQIAQEYEHVKGIMNMLQLYKHDPHSDRPLGPGLRQTFDEPTRDPAVWFAGPSRDPDVWPPPPTRDPDVWPPPTPVEHKPGPPIKPVRSQVRKNETVKSSVRNQRTVNAGKKPDPKSRTNTSKKEDKPVKKDEKKEDTSNKDNKDNKEKSDKEKEELQEEEEKKFEGSGYDRDLIDMLERDIVQKNPNIRWDDIADLHEAKRLLEEAVVLPMWMPDFFKGIRRPWKGVLMVGPPGTGKTMLAKAVATECCTTFFNVSSSTLTSKYRGESEKLVRLLFEMAHFYAPSTIFIDEIDSLCSRRGSASEHEASRRVKSELLVQMDGISSNSEDPGKIVMVLAATNFPWDINACFRNKPVCLLMGDGREALLRINLREVKLDPDVNLRSIAAKLKGYSGADITNVCRDASMMSMRRKIAGLRPDQIRQLPREELDLPVTVQDFEEALAKCNKSVSKEDLDKYEKWMQEFGST</sequence>
<dbReference type="FunFam" id="1.10.8.60:FF:000025">
    <property type="entry name" value="Katanin p60 ATPase-containing subunit A1"/>
    <property type="match status" value="1"/>
</dbReference>
<dbReference type="GO" id="GO:0008568">
    <property type="term" value="F:microtubule severing ATPase activity"/>
    <property type="evidence" value="ECO:0007669"/>
    <property type="project" value="InterPro"/>
</dbReference>
<dbReference type="EMBL" id="JASPKZ010006091">
    <property type="protein sequence ID" value="KAJ9587543.1"/>
    <property type="molecule type" value="Genomic_DNA"/>
</dbReference>
<dbReference type="InterPro" id="IPR041569">
    <property type="entry name" value="AAA_lid_3"/>
</dbReference>
<keyword evidence="6" id="KW-0206">Cytoskeleton</keyword>
<dbReference type="InterPro" id="IPR015415">
    <property type="entry name" value="Spast_Vps4_C"/>
</dbReference>
<feature type="compositionally biased region" description="Pro residues" evidence="8">
    <location>
        <begin position="100"/>
        <end position="127"/>
    </location>
</feature>
<evidence type="ECO:0000313" key="11">
    <source>
        <dbReference type="Proteomes" id="UP001233999"/>
    </source>
</evidence>
<accession>A0AAD7ZXD9</accession>
<dbReference type="GO" id="GO:0005524">
    <property type="term" value="F:ATP binding"/>
    <property type="evidence" value="ECO:0007669"/>
    <property type="project" value="UniProtKB-KW"/>
</dbReference>
<dbReference type="InterPro" id="IPR027417">
    <property type="entry name" value="P-loop_NTPase"/>
</dbReference>
<dbReference type="Pfam" id="PF00004">
    <property type="entry name" value="AAA"/>
    <property type="match status" value="1"/>
</dbReference>
<dbReference type="Pfam" id="PF21126">
    <property type="entry name" value="KATNA1_MIT"/>
    <property type="match status" value="1"/>
</dbReference>
<dbReference type="Gene3D" id="3.40.50.300">
    <property type="entry name" value="P-loop containing nucleotide triphosphate hydrolases"/>
    <property type="match status" value="1"/>
</dbReference>
<dbReference type="AlphaFoldDB" id="A0AAD7ZXD9"/>
<dbReference type="SMART" id="SM00382">
    <property type="entry name" value="AAA"/>
    <property type="match status" value="1"/>
</dbReference>
<organism evidence="10 11">
    <name type="scientific">Diploptera punctata</name>
    <name type="common">Pacific beetle cockroach</name>
    <dbReference type="NCBI Taxonomy" id="6984"/>
    <lineage>
        <taxon>Eukaryota</taxon>
        <taxon>Metazoa</taxon>
        <taxon>Ecdysozoa</taxon>
        <taxon>Arthropoda</taxon>
        <taxon>Hexapoda</taxon>
        <taxon>Insecta</taxon>
        <taxon>Pterygota</taxon>
        <taxon>Neoptera</taxon>
        <taxon>Polyneoptera</taxon>
        <taxon>Dictyoptera</taxon>
        <taxon>Blattodea</taxon>
        <taxon>Blaberoidea</taxon>
        <taxon>Blaberidae</taxon>
        <taxon>Diplopterinae</taxon>
        <taxon>Diploptera</taxon>
    </lineage>
</organism>
<feature type="region of interest" description="Disordered" evidence="8">
    <location>
        <begin position="66"/>
        <end position="210"/>
    </location>
</feature>
<dbReference type="InterPro" id="IPR048611">
    <property type="entry name" value="KATNA1_MIT"/>
</dbReference>
<evidence type="ECO:0000256" key="1">
    <source>
        <dbReference type="ARBA" id="ARBA00006914"/>
    </source>
</evidence>
<dbReference type="Gene3D" id="1.20.58.80">
    <property type="entry name" value="Phosphotransferase system, lactose/cellobiose-type IIA subunit"/>
    <property type="match status" value="1"/>
</dbReference>
<dbReference type="PANTHER" id="PTHR23074">
    <property type="entry name" value="AAA DOMAIN-CONTAINING"/>
    <property type="match status" value="1"/>
</dbReference>
<feature type="domain" description="AAA+ ATPase" evidence="9">
    <location>
        <begin position="266"/>
        <end position="428"/>
    </location>
</feature>
<dbReference type="HAMAP" id="MF_03023">
    <property type="entry name" value="Katanin_p60_A1"/>
    <property type="match status" value="1"/>
</dbReference>
<dbReference type="Proteomes" id="UP001233999">
    <property type="component" value="Unassembled WGS sequence"/>
</dbReference>
<name>A0AAD7ZXD9_DIPPU</name>
<dbReference type="InterPro" id="IPR003593">
    <property type="entry name" value="AAA+_ATPase"/>
</dbReference>
<feature type="compositionally biased region" description="Basic and acidic residues" evidence="8">
    <location>
        <begin position="153"/>
        <end position="210"/>
    </location>
</feature>
<reference evidence="10" key="2">
    <citation type="submission" date="2023-05" db="EMBL/GenBank/DDBJ databases">
        <authorList>
            <person name="Fouks B."/>
        </authorList>
    </citation>
    <scope>NUCLEOTIDE SEQUENCE</scope>
    <source>
        <strain evidence="10">Stay&amp;Tobe</strain>
        <tissue evidence="10">Testes</tissue>
    </source>
</reference>
<dbReference type="GO" id="GO:0016887">
    <property type="term" value="F:ATP hydrolysis activity"/>
    <property type="evidence" value="ECO:0007669"/>
    <property type="project" value="InterPro"/>
</dbReference>
<comment type="similarity">
    <text evidence="1">Belongs to the AAA ATPase family.</text>
</comment>
<dbReference type="InterPro" id="IPR050304">
    <property type="entry name" value="MT-severing_AAA_ATPase"/>
</dbReference>
<dbReference type="InterPro" id="IPR028596">
    <property type="entry name" value="KATNA1"/>
</dbReference>
<feature type="compositionally biased region" description="Polar residues" evidence="8">
    <location>
        <begin position="139"/>
        <end position="149"/>
    </location>
</feature>
<protein>
    <recommendedName>
        <fullName evidence="9">AAA+ ATPase domain-containing protein</fullName>
    </recommendedName>
</protein>
<keyword evidence="4" id="KW-0547">Nucleotide-binding</keyword>
<keyword evidence="2" id="KW-0963">Cytoplasm</keyword>
<keyword evidence="5" id="KW-0067">ATP-binding</keyword>
<dbReference type="PANTHER" id="PTHR23074:SF19">
    <property type="entry name" value="KATANIN P60 ATPASE-CONTAINING SUBUNIT A1"/>
    <property type="match status" value="1"/>
</dbReference>
<dbReference type="FunFam" id="3.40.50.300:FF:000159">
    <property type="entry name" value="Katanin p60 ATPase-containing subunit A1"/>
    <property type="match status" value="1"/>
</dbReference>
<keyword evidence="11" id="KW-1185">Reference proteome</keyword>
<dbReference type="GO" id="GO:0008017">
    <property type="term" value="F:microtubule binding"/>
    <property type="evidence" value="ECO:0007669"/>
    <property type="project" value="InterPro"/>
</dbReference>
<evidence type="ECO:0000256" key="5">
    <source>
        <dbReference type="ARBA" id="ARBA00022840"/>
    </source>
</evidence>